<keyword evidence="2" id="KW-0436">Ligase</keyword>
<accession>A0A177L5F0</accession>
<dbReference type="InterPro" id="IPR002847">
    <property type="entry name" value="F420-0_gamma-glut_ligase-dom"/>
</dbReference>
<evidence type="ECO:0000313" key="3">
    <source>
        <dbReference type="Proteomes" id="UP000076935"/>
    </source>
</evidence>
<gene>
    <name evidence="2" type="ORF">AWH49_14625</name>
</gene>
<dbReference type="Proteomes" id="UP000076935">
    <property type="component" value="Unassembled WGS sequence"/>
</dbReference>
<proteinExistence type="predicted"/>
<dbReference type="SUPFAM" id="SSF144010">
    <property type="entry name" value="CofE-like"/>
    <property type="match status" value="1"/>
</dbReference>
<organism evidence="2 3">
    <name type="scientific">Domibacillus aminovorans</name>
    <dbReference type="NCBI Taxonomy" id="29332"/>
    <lineage>
        <taxon>Bacteria</taxon>
        <taxon>Bacillati</taxon>
        <taxon>Bacillota</taxon>
        <taxon>Bacilli</taxon>
        <taxon>Bacillales</taxon>
        <taxon>Bacillaceae</taxon>
        <taxon>Domibacillus</taxon>
    </lineage>
</organism>
<comment type="caution">
    <text evidence="2">The sequence shown here is derived from an EMBL/GenBank/DDBJ whole genome shotgun (WGS) entry which is preliminary data.</text>
</comment>
<dbReference type="EMBL" id="LQWY01000027">
    <property type="protein sequence ID" value="OAH60920.1"/>
    <property type="molecule type" value="Genomic_DNA"/>
</dbReference>
<dbReference type="RefSeq" id="WP_063965731.1">
    <property type="nucleotide sequence ID" value="NZ_JBCNAN010000035.1"/>
</dbReference>
<dbReference type="STRING" id="29332.AWH48_18390"/>
<name>A0A177L5F0_9BACI</name>
<keyword evidence="3" id="KW-1185">Reference proteome</keyword>
<dbReference type="Pfam" id="PF01996">
    <property type="entry name" value="F420_ligase"/>
    <property type="match status" value="1"/>
</dbReference>
<sequence length="396" mass="43824">MERVVGTVVRGLRCPIINEGDNIEKIVVDSVLKASEVEGFKINDKDIVTLTESIVARAQGNYATIDHIAKDVCSKFGEDTVGVIFPILSRNRFANCLRGIAKGAKKIVLMLSYPSDEVGNHLVDIDVLDEKGVNPWTDVLTEKQFRDHFGYIKHTFTGVDYIDYYKSLVEEYDVECEVIFSNNAKTILNYTKSVLTCDIHTRFRTKRILKANGGDKIYSLDNILSESIDGSGCNEAYGLLGSNKSTEDSVKLFPRNCQPIVDKIQHKLKEKTGKNVEVMVYGDGAFKDPVGKIWELADPVVSPAYTSGLDGTPNEVKLKYLADNNFADLRGEELKQAISQFINNKNSDLVGSMEAQGTTPRKLTDLIGSLSDLTSGSGDKGTPIVFIQGYFDNYTK</sequence>
<evidence type="ECO:0000259" key="1">
    <source>
        <dbReference type="Pfam" id="PF01996"/>
    </source>
</evidence>
<reference evidence="2 3" key="1">
    <citation type="submission" date="2016-01" db="EMBL/GenBank/DDBJ databases">
        <title>Investigation of taxonomic status of Bacillus aminovorans.</title>
        <authorList>
            <person name="Verma A."/>
            <person name="Pal Y."/>
            <person name="Krishnamurthi S."/>
        </authorList>
    </citation>
    <scope>NUCLEOTIDE SEQUENCE [LARGE SCALE GENOMIC DNA]</scope>
    <source>
        <strain evidence="2 3">DSM 1314</strain>
    </source>
</reference>
<dbReference type="GO" id="GO:0016874">
    <property type="term" value="F:ligase activity"/>
    <property type="evidence" value="ECO:0007669"/>
    <property type="project" value="UniProtKB-KW"/>
</dbReference>
<dbReference type="AlphaFoldDB" id="A0A177L5F0"/>
<evidence type="ECO:0000313" key="2">
    <source>
        <dbReference type="EMBL" id="OAH60920.1"/>
    </source>
</evidence>
<feature type="domain" description="Coenzyme F420:L-glutamate ligase-like" evidence="1">
    <location>
        <begin position="11"/>
        <end position="389"/>
    </location>
</feature>
<dbReference type="Gene3D" id="3.30.1330.100">
    <property type="entry name" value="CofE-like"/>
    <property type="match status" value="1"/>
</dbReference>
<protein>
    <submittedName>
        <fullName evidence="2">F420-0--gamma-glutamyl ligase</fullName>
    </submittedName>
</protein>